<dbReference type="Proteomes" id="UP000262621">
    <property type="component" value="Unassembled WGS sequence"/>
</dbReference>
<name>A0A372G0L5_9ACTN</name>
<protein>
    <submittedName>
        <fullName evidence="1">Uncharacterized protein</fullName>
    </submittedName>
</protein>
<keyword evidence="2" id="KW-1185">Reference proteome</keyword>
<accession>A0A372G0L5</accession>
<sequence>MVLAGVDRAVFVAGPDAAPVPLRVTGLDRIATVRPLPLMHGGSAVSDSPVWHLVLSHGNLMGDLRYAAPLRVDLPAGAVHWEAEPWQLAPDDFPVDLAGIPEHDPHVSLTATLLRAGVRYVCSEGSRIRNNVGSGADYFSCVTLDADGAVAEWTYQDSGWKQVSGKWAIRGRFTGCGGYALLAPVFRRLWNGRTRVLRLADGELLTPRLPRGLTSAEILDHHLDRGWWLRLDDEVVAVPDILG</sequence>
<gene>
    <name evidence="1" type="ORF">D0Q02_11055</name>
</gene>
<proteinExistence type="predicted"/>
<dbReference type="AlphaFoldDB" id="A0A372G0L5"/>
<dbReference type="EMBL" id="QVFU01000008">
    <property type="protein sequence ID" value="RFS46611.1"/>
    <property type="molecule type" value="Genomic_DNA"/>
</dbReference>
<evidence type="ECO:0000313" key="2">
    <source>
        <dbReference type="Proteomes" id="UP000262621"/>
    </source>
</evidence>
<organism evidence="1 2">
    <name type="scientific">Micromonospora craniellae</name>
    <dbReference type="NCBI Taxonomy" id="2294034"/>
    <lineage>
        <taxon>Bacteria</taxon>
        <taxon>Bacillati</taxon>
        <taxon>Actinomycetota</taxon>
        <taxon>Actinomycetes</taxon>
        <taxon>Micromonosporales</taxon>
        <taxon>Micromonosporaceae</taxon>
        <taxon>Micromonospora</taxon>
    </lineage>
</organism>
<evidence type="ECO:0000313" key="1">
    <source>
        <dbReference type="EMBL" id="RFS46611.1"/>
    </source>
</evidence>
<reference evidence="1 2" key="1">
    <citation type="submission" date="2018-08" db="EMBL/GenBank/DDBJ databases">
        <title>Verrucosispora craniellae sp. nov., isolated from a marine sponge in the South China Sea.</title>
        <authorList>
            <person name="Li L."/>
            <person name="Lin H.W."/>
        </authorList>
    </citation>
    <scope>NUCLEOTIDE SEQUENCE [LARGE SCALE GENOMIC DNA]</scope>
    <source>
        <strain evidence="1 2">LHW63014</strain>
    </source>
</reference>
<comment type="caution">
    <text evidence="1">The sequence shown here is derived from an EMBL/GenBank/DDBJ whole genome shotgun (WGS) entry which is preliminary data.</text>
</comment>